<keyword evidence="2" id="KW-1185">Reference proteome</keyword>
<reference evidence="1" key="2">
    <citation type="journal article" date="2022" name="New Phytol.">
        <title>Evolutionary transition to the ectomycorrhizal habit in the genomes of a hyperdiverse lineage of mushroom-forming fungi.</title>
        <authorList>
            <person name="Looney B."/>
            <person name="Miyauchi S."/>
            <person name="Morin E."/>
            <person name="Drula E."/>
            <person name="Courty P.E."/>
            <person name="Kohler A."/>
            <person name="Kuo A."/>
            <person name="LaButti K."/>
            <person name="Pangilinan J."/>
            <person name="Lipzen A."/>
            <person name="Riley R."/>
            <person name="Andreopoulos W."/>
            <person name="He G."/>
            <person name="Johnson J."/>
            <person name="Nolan M."/>
            <person name="Tritt A."/>
            <person name="Barry K.W."/>
            <person name="Grigoriev I.V."/>
            <person name="Nagy L.G."/>
            <person name="Hibbett D."/>
            <person name="Henrissat B."/>
            <person name="Matheny P.B."/>
            <person name="Labbe J."/>
            <person name="Martin F.M."/>
        </authorList>
    </citation>
    <scope>NUCLEOTIDE SEQUENCE</scope>
    <source>
        <strain evidence="1">FP105234-sp</strain>
    </source>
</reference>
<proteinExistence type="predicted"/>
<reference evidence="1" key="1">
    <citation type="submission" date="2021-02" db="EMBL/GenBank/DDBJ databases">
        <authorList>
            <consortium name="DOE Joint Genome Institute"/>
            <person name="Ahrendt S."/>
            <person name="Looney B.P."/>
            <person name="Miyauchi S."/>
            <person name="Morin E."/>
            <person name="Drula E."/>
            <person name="Courty P.E."/>
            <person name="Chicoki N."/>
            <person name="Fauchery L."/>
            <person name="Kohler A."/>
            <person name="Kuo A."/>
            <person name="Labutti K."/>
            <person name="Pangilinan J."/>
            <person name="Lipzen A."/>
            <person name="Riley R."/>
            <person name="Andreopoulos W."/>
            <person name="He G."/>
            <person name="Johnson J."/>
            <person name="Barry K.W."/>
            <person name="Grigoriev I.V."/>
            <person name="Nagy L."/>
            <person name="Hibbett D."/>
            <person name="Henrissat B."/>
            <person name="Matheny P.B."/>
            <person name="Labbe J."/>
            <person name="Martin F."/>
        </authorList>
    </citation>
    <scope>NUCLEOTIDE SEQUENCE</scope>
    <source>
        <strain evidence="1">FP105234-sp</strain>
    </source>
</reference>
<dbReference type="EMBL" id="MU276069">
    <property type="protein sequence ID" value="KAI0042386.1"/>
    <property type="molecule type" value="Genomic_DNA"/>
</dbReference>
<accession>A0ACB8RDV0</accession>
<evidence type="ECO:0000313" key="1">
    <source>
        <dbReference type="EMBL" id="KAI0042386.1"/>
    </source>
</evidence>
<name>A0ACB8RDV0_9AGAM</name>
<sequence>MTDGALYIAPQPNRHVGAGPRLIPALLHAYDCARRFVRLSSSRPAAQSLPSPLDNVQR</sequence>
<evidence type="ECO:0000313" key="2">
    <source>
        <dbReference type="Proteomes" id="UP000814033"/>
    </source>
</evidence>
<organism evidence="1 2">
    <name type="scientific">Auriscalpium vulgare</name>
    <dbReference type="NCBI Taxonomy" id="40419"/>
    <lineage>
        <taxon>Eukaryota</taxon>
        <taxon>Fungi</taxon>
        <taxon>Dikarya</taxon>
        <taxon>Basidiomycota</taxon>
        <taxon>Agaricomycotina</taxon>
        <taxon>Agaricomycetes</taxon>
        <taxon>Russulales</taxon>
        <taxon>Auriscalpiaceae</taxon>
        <taxon>Auriscalpium</taxon>
    </lineage>
</organism>
<gene>
    <name evidence="1" type="ORF">FA95DRAFT_1564403</name>
</gene>
<comment type="caution">
    <text evidence="1">The sequence shown here is derived from an EMBL/GenBank/DDBJ whole genome shotgun (WGS) entry which is preliminary data.</text>
</comment>
<protein>
    <submittedName>
        <fullName evidence="1">Uncharacterized protein</fullName>
    </submittedName>
</protein>
<dbReference type="Proteomes" id="UP000814033">
    <property type="component" value="Unassembled WGS sequence"/>
</dbReference>